<accession>A0A9D4DEP0</accession>
<organism evidence="2 3">
    <name type="scientific">Dreissena polymorpha</name>
    <name type="common">Zebra mussel</name>
    <name type="synonym">Mytilus polymorpha</name>
    <dbReference type="NCBI Taxonomy" id="45954"/>
    <lineage>
        <taxon>Eukaryota</taxon>
        <taxon>Metazoa</taxon>
        <taxon>Spiralia</taxon>
        <taxon>Lophotrochozoa</taxon>
        <taxon>Mollusca</taxon>
        <taxon>Bivalvia</taxon>
        <taxon>Autobranchia</taxon>
        <taxon>Heteroconchia</taxon>
        <taxon>Euheterodonta</taxon>
        <taxon>Imparidentia</taxon>
        <taxon>Neoheterodontei</taxon>
        <taxon>Myida</taxon>
        <taxon>Dreissenoidea</taxon>
        <taxon>Dreissenidae</taxon>
        <taxon>Dreissena</taxon>
    </lineage>
</organism>
<reference evidence="2" key="1">
    <citation type="journal article" date="2019" name="bioRxiv">
        <title>The Genome of the Zebra Mussel, Dreissena polymorpha: A Resource for Invasive Species Research.</title>
        <authorList>
            <person name="McCartney M.A."/>
            <person name="Auch B."/>
            <person name="Kono T."/>
            <person name="Mallez S."/>
            <person name="Zhang Y."/>
            <person name="Obille A."/>
            <person name="Becker A."/>
            <person name="Abrahante J.E."/>
            <person name="Garbe J."/>
            <person name="Badalamenti J.P."/>
            <person name="Herman A."/>
            <person name="Mangelson H."/>
            <person name="Liachko I."/>
            <person name="Sullivan S."/>
            <person name="Sone E.D."/>
            <person name="Koren S."/>
            <person name="Silverstein K.A.T."/>
            <person name="Beckman K.B."/>
            <person name="Gohl D.M."/>
        </authorList>
    </citation>
    <scope>NUCLEOTIDE SEQUENCE</scope>
    <source>
        <strain evidence="2">Duluth1</strain>
        <tissue evidence="2">Whole animal</tissue>
    </source>
</reference>
<keyword evidence="3" id="KW-1185">Reference proteome</keyword>
<reference evidence="2" key="2">
    <citation type="submission" date="2020-11" db="EMBL/GenBank/DDBJ databases">
        <authorList>
            <person name="McCartney M.A."/>
            <person name="Auch B."/>
            <person name="Kono T."/>
            <person name="Mallez S."/>
            <person name="Becker A."/>
            <person name="Gohl D.M."/>
            <person name="Silverstein K.A.T."/>
            <person name="Koren S."/>
            <person name="Bechman K.B."/>
            <person name="Herman A."/>
            <person name="Abrahante J.E."/>
            <person name="Garbe J."/>
        </authorList>
    </citation>
    <scope>NUCLEOTIDE SEQUENCE</scope>
    <source>
        <strain evidence="2">Duluth1</strain>
        <tissue evidence="2">Whole animal</tissue>
    </source>
</reference>
<dbReference type="EMBL" id="JAIWYP010000010">
    <property type="protein sequence ID" value="KAH3747561.1"/>
    <property type="molecule type" value="Genomic_DNA"/>
</dbReference>
<evidence type="ECO:0000256" key="1">
    <source>
        <dbReference type="SAM" id="MobiDB-lite"/>
    </source>
</evidence>
<feature type="compositionally biased region" description="Polar residues" evidence="1">
    <location>
        <begin position="40"/>
        <end position="50"/>
    </location>
</feature>
<sequence>MQGSKRIVWLSHYDFQKRDGGERDIELTSVEDIRGGPGSWRSQNNEGVAL</sequence>
<evidence type="ECO:0000313" key="3">
    <source>
        <dbReference type="Proteomes" id="UP000828390"/>
    </source>
</evidence>
<dbReference type="AlphaFoldDB" id="A0A9D4DEP0"/>
<dbReference type="Proteomes" id="UP000828390">
    <property type="component" value="Unassembled WGS sequence"/>
</dbReference>
<feature type="region of interest" description="Disordered" evidence="1">
    <location>
        <begin position="28"/>
        <end position="50"/>
    </location>
</feature>
<proteinExistence type="predicted"/>
<protein>
    <submittedName>
        <fullName evidence="2">Uncharacterized protein</fullName>
    </submittedName>
</protein>
<evidence type="ECO:0000313" key="2">
    <source>
        <dbReference type="EMBL" id="KAH3747561.1"/>
    </source>
</evidence>
<gene>
    <name evidence="2" type="ORF">DPMN_181988</name>
</gene>
<comment type="caution">
    <text evidence="2">The sequence shown here is derived from an EMBL/GenBank/DDBJ whole genome shotgun (WGS) entry which is preliminary data.</text>
</comment>
<name>A0A9D4DEP0_DREPO</name>